<dbReference type="InterPro" id="IPR000792">
    <property type="entry name" value="Tscrpt_reg_LuxR_C"/>
</dbReference>
<gene>
    <name evidence="4" type="ORF">ACFQGO_35750</name>
</gene>
<dbReference type="RefSeq" id="WP_272172757.1">
    <property type="nucleotide sequence ID" value="NZ_JAQOSL010000064.1"/>
</dbReference>
<dbReference type="CDD" id="cd06170">
    <property type="entry name" value="LuxR_C_like"/>
    <property type="match status" value="1"/>
</dbReference>
<dbReference type="InterPro" id="IPR041664">
    <property type="entry name" value="AAA_16"/>
</dbReference>
<feature type="region of interest" description="Disordered" evidence="2">
    <location>
        <begin position="310"/>
        <end position="335"/>
    </location>
</feature>
<comment type="caution">
    <text evidence="4">The sequence shown here is derived from an EMBL/GenBank/DDBJ whole genome shotgun (WGS) entry which is preliminary data.</text>
</comment>
<dbReference type="InterPro" id="IPR036388">
    <property type="entry name" value="WH-like_DNA-bd_sf"/>
</dbReference>
<dbReference type="Pfam" id="PF00196">
    <property type="entry name" value="GerE"/>
    <property type="match status" value="1"/>
</dbReference>
<dbReference type="InterPro" id="IPR039420">
    <property type="entry name" value="WalR-like"/>
</dbReference>
<dbReference type="InterPro" id="IPR016032">
    <property type="entry name" value="Sig_transdc_resp-reg_C-effctor"/>
</dbReference>
<dbReference type="Gene3D" id="1.10.10.10">
    <property type="entry name" value="Winged helix-like DNA-binding domain superfamily/Winged helix DNA-binding domain"/>
    <property type="match status" value="1"/>
</dbReference>
<accession>A0ABW1BHZ1</accession>
<protein>
    <submittedName>
        <fullName evidence="4">LuxR C-terminal-related transcriptional regulator</fullName>
    </submittedName>
</protein>
<dbReference type="SMART" id="SM00421">
    <property type="entry name" value="HTH_LUXR"/>
    <property type="match status" value="1"/>
</dbReference>
<dbReference type="PROSITE" id="PS00622">
    <property type="entry name" value="HTH_LUXR_1"/>
    <property type="match status" value="1"/>
</dbReference>
<evidence type="ECO:0000313" key="4">
    <source>
        <dbReference type="EMBL" id="MFC5812802.1"/>
    </source>
</evidence>
<evidence type="ECO:0000313" key="5">
    <source>
        <dbReference type="Proteomes" id="UP001596112"/>
    </source>
</evidence>
<feature type="region of interest" description="Disordered" evidence="2">
    <location>
        <begin position="241"/>
        <end position="268"/>
    </location>
</feature>
<dbReference type="Pfam" id="PF13191">
    <property type="entry name" value="AAA_16"/>
    <property type="match status" value="1"/>
</dbReference>
<reference evidence="5" key="1">
    <citation type="journal article" date="2019" name="Int. J. Syst. Evol. Microbiol.">
        <title>The Global Catalogue of Microorganisms (GCM) 10K type strain sequencing project: providing services to taxonomists for standard genome sequencing and annotation.</title>
        <authorList>
            <consortium name="The Broad Institute Genomics Platform"/>
            <consortium name="The Broad Institute Genome Sequencing Center for Infectious Disease"/>
            <person name="Wu L."/>
            <person name="Ma J."/>
        </authorList>
    </citation>
    <scope>NUCLEOTIDE SEQUENCE [LARGE SCALE GENOMIC DNA]</scope>
    <source>
        <strain evidence="5">JCM 9918</strain>
    </source>
</reference>
<dbReference type="Proteomes" id="UP001596112">
    <property type="component" value="Unassembled WGS sequence"/>
</dbReference>
<evidence type="ECO:0000259" key="3">
    <source>
        <dbReference type="PROSITE" id="PS50043"/>
    </source>
</evidence>
<name>A0ABW1BHZ1_9ACTN</name>
<dbReference type="SUPFAM" id="SSF46894">
    <property type="entry name" value="C-terminal effector domain of the bipartite response regulators"/>
    <property type="match status" value="1"/>
</dbReference>
<feature type="region of interest" description="Disordered" evidence="2">
    <location>
        <begin position="1"/>
        <end position="20"/>
    </location>
</feature>
<dbReference type="PRINTS" id="PR00038">
    <property type="entry name" value="HTHLUXR"/>
</dbReference>
<sequence length="946" mass="98161">MNLALASPAPRTGPDRTTSLVGRGAQLSTLIRHASRTSDTPAPAVLLTGPAGIGRSSLLDTFCRSVSPWAAVLEAGQADGTWRARPSTAPDHLGIAPGGPDALAERFGTDGRPHGVTPYQLHAAVVGLARRGPVVLAADDAHLDRPDTLRALGYVLRRAADLPLLLLLTVPTATGDAEPHALTALLTHPAWTTTELPPLTAPQTAELLTRRLGRRPEPALLRRCLEHSAGIPAAVLAFADRHEAGPGGDDGGPRPHGTTPVGRGPLPRPASRVLSAVTVLGCAEPELVSRLTRLPEPAVRRTLDQLTARRALTAEGRPDPAAPAAGPDRRDGAGHRTPLHARAARLLEDEGRPPQEVADVLLRVRCGAAPWMLETLYAAALDADSPDAAVRYLSHALDLGADQDGRVLRRIRARLADTLAESDPLVALQHLGALLATCADGPELARVARRYTDALLVLGRADEAARLLARVLDRPAAPGVVTIPEDRRPGLEAALLLSGALLPATAPWIRERSLGCGPWTGTGTGTPSGPGPGRRGLQMVRAVLSALSGRPATLPEGRPAVEAPLGRPDQAGSPLDDLTRVASALATQLTDRHTSALDALDALDALLRRPARGGPDPSRVQAYLVRALVRCGLGDLPGAERDGRRARDLAGGGGPGVAPAVVLAYVLAQRGATAATETLLGEVRTAELRPLFYLHPLYWSATAAVRRAHGDACGALRALRAGGRSLGHGAAASLTALPWWLEAAELLTEGGDPAAARRVAAAHGAGDGAPGSPRAAGAALLARGLATPGPAGLALLHEACARLADSPARLLRARAEHALGVALLDTGVPAAARPRLRTALDLMTGCGAGDAAEPVRRRLAEAGGRPRRQTACPGDALTERERRVAELAMAGHSNPEIAEALYITRRTVELHLTHTYHKLGVSGREELSAILAAPGAASPRTGGADR</sequence>
<organism evidence="4 5">
    <name type="scientific">Streptomyces heilongjiangensis</name>
    <dbReference type="NCBI Taxonomy" id="945052"/>
    <lineage>
        <taxon>Bacteria</taxon>
        <taxon>Bacillati</taxon>
        <taxon>Actinomycetota</taxon>
        <taxon>Actinomycetes</taxon>
        <taxon>Kitasatosporales</taxon>
        <taxon>Streptomycetaceae</taxon>
        <taxon>Streptomyces</taxon>
    </lineage>
</organism>
<evidence type="ECO:0000256" key="2">
    <source>
        <dbReference type="SAM" id="MobiDB-lite"/>
    </source>
</evidence>
<evidence type="ECO:0000256" key="1">
    <source>
        <dbReference type="ARBA" id="ARBA00023125"/>
    </source>
</evidence>
<feature type="region of interest" description="Disordered" evidence="2">
    <location>
        <begin position="515"/>
        <end position="535"/>
    </location>
</feature>
<dbReference type="PROSITE" id="PS50043">
    <property type="entry name" value="HTH_LUXR_2"/>
    <property type="match status" value="1"/>
</dbReference>
<keyword evidence="5" id="KW-1185">Reference proteome</keyword>
<dbReference type="EMBL" id="JBHSNZ010000042">
    <property type="protein sequence ID" value="MFC5812802.1"/>
    <property type="molecule type" value="Genomic_DNA"/>
</dbReference>
<dbReference type="InterPro" id="IPR027417">
    <property type="entry name" value="P-loop_NTPase"/>
</dbReference>
<feature type="domain" description="HTH luxR-type" evidence="3">
    <location>
        <begin position="870"/>
        <end position="935"/>
    </location>
</feature>
<dbReference type="SUPFAM" id="SSF52540">
    <property type="entry name" value="P-loop containing nucleoside triphosphate hydrolases"/>
    <property type="match status" value="1"/>
</dbReference>
<proteinExistence type="predicted"/>
<keyword evidence="1" id="KW-0238">DNA-binding</keyword>
<feature type="region of interest" description="Disordered" evidence="2">
    <location>
        <begin position="549"/>
        <end position="575"/>
    </location>
</feature>
<dbReference type="PANTHER" id="PTHR43214">
    <property type="entry name" value="TWO-COMPONENT RESPONSE REGULATOR"/>
    <property type="match status" value="1"/>
</dbReference>
<feature type="compositionally biased region" description="Gly residues" evidence="2">
    <location>
        <begin position="518"/>
        <end position="534"/>
    </location>
</feature>